<dbReference type="OrthoDB" id="8839529at2759"/>
<evidence type="ECO:0000256" key="3">
    <source>
        <dbReference type="ARBA" id="ARBA00022989"/>
    </source>
</evidence>
<reference evidence="6" key="1">
    <citation type="journal article" date="2004" name="Nature">
        <title>Genome duplication in the teleost fish Tetraodon nigroviridis reveals the early vertebrate proto-karyotype.</title>
        <authorList>
            <person name="Jaillon O."/>
            <person name="Aury J.-M."/>
            <person name="Brunet F."/>
            <person name="Petit J.-L."/>
            <person name="Stange-Thomann N."/>
            <person name="Mauceli E."/>
            <person name="Bouneau L."/>
            <person name="Fischer C."/>
            <person name="Ozouf-Costaz C."/>
            <person name="Bernot A."/>
            <person name="Nicaud S."/>
            <person name="Jaffe D."/>
            <person name="Fisher S."/>
            <person name="Lutfalla G."/>
            <person name="Dossat C."/>
            <person name="Segurens B."/>
            <person name="Dasilva C."/>
            <person name="Salanoubat M."/>
            <person name="Levy M."/>
            <person name="Boudet N."/>
            <person name="Castellano S."/>
            <person name="Anthouard V."/>
            <person name="Jubin C."/>
            <person name="Castelli V."/>
            <person name="Katinka M."/>
            <person name="Vacherie B."/>
            <person name="Biemont C."/>
            <person name="Skalli Z."/>
            <person name="Cattolico L."/>
            <person name="Poulain J."/>
            <person name="De Berardinis V."/>
            <person name="Cruaud C."/>
            <person name="Duprat S."/>
            <person name="Brottier P."/>
            <person name="Coutanceau J.-P."/>
            <person name="Gouzy J."/>
            <person name="Parra G."/>
            <person name="Lardier G."/>
            <person name="Chapple C."/>
            <person name="McKernan K.J."/>
            <person name="McEwan P."/>
            <person name="Bosak S."/>
            <person name="Kellis M."/>
            <person name="Volff J.-N."/>
            <person name="Guigo R."/>
            <person name="Zody M.C."/>
            <person name="Mesirov J."/>
            <person name="Lindblad-Toh K."/>
            <person name="Birren B."/>
            <person name="Nusbaum C."/>
            <person name="Kahn D."/>
            <person name="Robinson-Rechavi M."/>
            <person name="Laudet V."/>
            <person name="Schachter V."/>
            <person name="Quetier F."/>
            <person name="Saurin W."/>
            <person name="Scarpelli C."/>
            <person name="Wincker P."/>
            <person name="Lander E.S."/>
            <person name="Weissenbach J."/>
            <person name="Roest Crollius H."/>
        </authorList>
    </citation>
    <scope>NUCLEOTIDE SEQUENCE [LARGE SCALE GENOMIC DNA]</scope>
</reference>
<evidence type="ECO:0000256" key="2">
    <source>
        <dbReference type="ARBA" id="ARBA00022692"/>
    </source>
</evidence>
<evidence type="ECO:0000256" key="4">
    <source>
        <dbReference type="ARBA" id="ARBA00023136"/>
    </source>
</evidence>
<keyword evidence="3 5" id="KW-1133">Transmembrane helix</keyword>
<feature type="transmembrane region" description="Helical" evidence="5">
    <location>
        <begin position="56"/>
        <end position="74"/>
    </location>
</feature>
<dbReference type="InterPro" id="IPR007237">
    <property type="entry name" value="CD20-like"/>
</dbReference>
<evidence type="ECO:0000313" key="6">
    <source>
        <dbReference type="EMBL" id="CAG11165.1"/>
    </source>
</evidence>
<protein>
    <submittedName>
        <fullName evidence="6">(spotted green pufferfish) hypothetical protein</fullName>
    </submittedName>
</protein>
<dbReference type="EMBL" id="CAAE01015030">
    <property type="protein sequence ID" value="CAG11165.1"/>
    <property type="molecule type" value="Genomic_DNA"/>
</dbReference>
<gene>
    <name evidence="6" type="ORF">GSTENG00033028001</name>
</gene>
<name>Q4RKB7_TETNG</name>
<evidence type="ECO:0000256" key="5">
    <source>
        <dbReference type="SAM" id="Phobius"/>
    </source>
</evidence>
<comment type="caution">
    <text evidence="6">The sequence shown here is derived from an EMBL/GenBank/DDBJ whole genome shotgun (WGS) entry which is preliminary data.</text>
</comment>
<reference evidence="6" key="2">
    <citation type="submission" date="2004-02" db="EMBL/GenBank/DDBJ databases">
        <authorList>
            <consortium name="Genoscope"/>
            <consortium name="Whitehead Institute Centre for Genome Research"/>
        </authorList>
    </citation>
    <scope>NUCLEOTIDE SEQUENCE</scope>
</reference>
<dbReference type="AlphaFoldDB" id="Q4RKB7"/>
<comment type="subcellular location">
    <subcellularLocation>
        <location evidence="1">Membrane</location>
        <topology evidence="1">Multi-pass membrane protein</topology>
    </subcellularLocation>
</comment>
<keyword evidence="2 5" id="KW-0812">Transmembrane</keyword>
<keyword evidence="4 5" id="KW-0472">Membrane</keyword>
<feature type="transmembrane region" description="Helical" evidence="5">
    <location>
        <begin position="141"/>
        <end position="164"/>
    </location>
</feature>
<organism evidence="6">
    <name type="scientific">Tetraodon nigroviridis</name>
    <name type="common">Spotted green pufferfish</name>
    <name type="synonym">Chelonodon nigroviridis</name>
    <dbReference type="NCBI Taxonomy" id="99883"/>
    <lineage>
        <taxon>Eukaryota</taxon>
        <taxon>Metazoa</taxon>
        <taxon>Chordata</taxon>
        <taxon>Craniata</taxon>
        <taxon>Vertebrata</taxon>
        <taxon>Euteleostomi</taxon>
        <taxon>Actinopterygii</taxon>
        <taxon>Neopterygii</taxon>
        <taxon>Teleostei</taxon>
        <taxon>Neoteleostei</taxon>
        <taxon>Acanthomorphata</taxon>
        <taxon>Eupercaria</taxon>
        <taxon>Tetraodontiformes</taxon>
        <taxon>Tetradontoidea</taxon>
        <taxon>Tetraodontidae</taxon>
        <taxon>Tetraodon</taxon>
    </lineage>
</organism>
<proteinExistence type="predicted"/>
<feature type="transmembrane region" description="Helical" evidence="5">
    <location>
        <begin position="25"/>
        <end position="44"/>
    </location>
</feature>
<dbReference type="KEGG" id="tng:GSTEN00033028G001"/>
<accession>Q4RKB7</accession>
<evidence type="ECO:0000256" key="1">
    <source>
        <dbReference type="ARBA" id="ARBA00004141"/>
    </source>
</evidence>
<dbReference type="GO" id="GO:0016020">
    <property type="term" value="C:membrane"/>
    <property type="evidence" value="ECO:0007669"/>
    <property type="project" value="UniProtKB-SubCell"/>
</dbReference>
<feature type="transmembrane region" description="Helical" evidence="5">
    <location>
        <begin position="86"/>
        <end position="106"/>
    </location>
</feature>
<sequence>MSSEEVPADGPRSHRLFPWFDPESAAVVTILLGLFQVLLSALLINTEGPVPKLFVLPLLLGILIVAGGSLTIANERNPSRLLLQQCVTSNVAGLVGTLLALCLYGYSLSAVPKTVCPLIPTRFYSYHEQMNYDCPTEVLEAYTWSVIFLLLLYNIGAIFLHGFLSLSAIKTLKAT</sequence>
<dbReference type="Pfam" id="PF04103">
    <property type="entry name" value="CD20"/>
    <property type="match status" value="1"/>
</dbReference>